<dbReference type="PANTHER" id="PTHR33991">
    <property type="entry name" value="DNA REPAIR PROTEIN RECO"/>
    <property type="match status" value="1"/>
</dbReference>
<evidence type="ECO:0000256" key="2">
    <source>
        <dbReference type="ARBA" id="ARBA00021310"/>
    </source>
</evidence>
<evidence type="ECO:0000256" key="4">
    <source>
        <dbReference type="ARBA" id="ARBA00023172"/>
    </source>
</evidence>
<comment type="similarity">
    <text evidence="1 7">Belongs to the RecO family.</text>
</comment>
<name>A0ABW0YNT7_9BACI</name>
<dbReference type="EMBL" id="JBHSOZ010000005">
    <property type="protein sequence ID" value="MFC5713421.1"/>
    <property type="molecule type" value="Genomic_DNA"/>
</dbReference>
<keyword evidence="10" id="KW-1185">Reference proteome</keyword>
<dbReference type="SUPFAM" id="SSF50249">
    <property type="entry name" value="Nucleic acid-binding proteins"/>
    <property type="match status" value="1"/>
</dbReference>
<dbReference type="NCBIfam" id="TIGR00613">
    <property type="entry name" value="reco"/>
    <property type="match status" value="1"/>
</dbReference>
<evidence type="ECO:0000313" key="10">
    <source>
        <dbReference type="Proteomes" id="UP001596142"/>
    </source>
</evidence>
<evidence type="ECO:0000259" key="8">
    <source>
        <dbReference type="Pfam" id="PF11967"/>
    </source>
</evidence>
<evidence type="ECO:0000256" key="7">
    <source>
        <dbReference type="HAMAP-Rule" id="MF_00201"/>
    </source>
</evidence>
<evidence type="ECO:0000256" key="1">
    <source>
        <dbReference type="ARBA" id="ARBA00007452"/>
    </source>
</evidence>
<dbReference type="InterPro" id="IPR003717">
    <property type="entry name" value="RecO"/>
</dbReference>
<dbReference type="PANTHER" id="PTHR33991:SF1">
    <property type="entry name" value="DNA REPAIR PROTEIN RECO"/>
    <property type="match status" value="1"/>
</dbReference>
<gene>
    <name evidence="7 9" type="primary">recO</name>
    <name evidence="9" type="ORF">ACFPU1_11560</name>
</gene>
<keyword evidence="4 7" id="KW-0233">DNA recombination</keyword>
<dbReference type="Pfam" id="PF02565">
    <property type="entry name" value="RecO_C"/>
    <property type="match status" value="1"/>
</dbReference>
<dbReference type="InterPro" id="IPR022572">
    <property type="entry name" value="DNA_rep/recomb_RecO_N"/>
</dbReference>
<comment type="function">
    <text evidence="7">Involved in DNA repair and RecF pathway recombination.</text>
</comment>
<accession>A0ABW0YNT7</accession>
<dbReference type="Gene3D" id="2.40.50.140">
    <property type="entry name" value="Nucleic acid-binding proteins"/>
    <property type="match status" value="1"/>
</dbReference>
<evidence type="ECO:0000256" key="6">
    <source>
        <dbReference type="ARBA" id="ARBA00033409"/>
    </source>
</evidence>
<evidence type="ECO:0000313" key="9">
    <source>
        <dbReference type="EMBL" id="MFC5713421.1"/>
    </source>
</evidence>
<sequence>MLDKAEGIVLRTISYGESNVIVTLFTREAGKLAVMAKGAKKPKSRLASITQPFMYGMFLYYKGSGMSTLSQGDPVNSFKLLRADINKTAYASYFVEMVDKLTEEKERNPYLFELLLQLLQYLNEEMDEEVLMRIFETKMTAVAGIKPELDHCASCQNKEGEFSFSVKEAGFLCRQCAHIDEKIIPISQQTVRLLRLFFYMDIARLGTVSLKQETKDQLKTVLETYYDEYSGLHLKSKRFLSQLEKWKL</sequence>
<feature type="domain" description="DNA replication/recombination mediator RecO N-terminal" evidence="8">
    <location>
        <begin position="4"/>
        <end position="78"/>
    </location>
</feature>
<dbReference type="SUPFAM" id="SSF57863">
    <property type="entry name" value="ArfGap/RecO-like zinc finger"/>
    <property type="match status" value="1"/>
</dbReference>
<dbReference type="InterPro" id="IPR037278">
    <property type="entry name" value="ARFGAP/RecO"/>
</dbReference>
<dbReference type="HAMAP" id="MF_00201">
    <property type="entry name" value="RecO"/>
    <property type="match status" value="1"/>
</dbReference>
<keyword evidence="3 7" id="KW-0227">DNA damage</keyword>
<evidence type="ECO:0000256" key="3">
    <source>
        <dbReference type="ARBA" id="ARBA00022763"/>
    </source>
</evidence>
<protein>
    <recommendedName>
        <fullName evidence="2 7">DNA repair protein RecO</fullName>
    </recommendedName>
    <alternativeName>
        <fullName evidence="6 7">Recombination protein O</fullName>
    </alternativeName>
</protein>
<reference evidence="10" key="1">
    <citation type="journal article" date="2019" name="Int. J. Syst. Evol. Microbiol.">
        <title>The Global Catalogue of Microorganisms (GCM) 10K type strain sequencing project: providing services to taxonomists for standard genome sequencing and annotation.</title>
        <authorList>
            <consortium name="The Broad Institute Genomics Platform"/>
            <consortium name="The Broad Institute Genome Sequencing Center for Infectious Disease"/>
            <person name="Wu L."/>
            <person name="Ma J."/>
        </authorList>
    </citation>
    <scope>NUCLEOTIDE SEQUENCE [LARGE SCALE GENOMIC DNA]</scope>
    <source>
        <strain evidence="10">CECT 7184</strain>
    </source>
</reference>
<proteinExistence type="inferred from homology"/>
<dbReference type="RefSeq" id="WP_385941230.1">
    <property type="nucleotide sequence ID" value="NZ_JBHSOZ010000005.1"/>
</dbReference>
<dbReference type="Pfam" id="PF11967">
    <property type="entry name" value="RecO_N"/>
    <property type="match status" value="1"/>
</dbReference>
<evidence type="ECO:0000256" key="5">
    <source>
        <dbReference type="ARBA" id="ARBA00023204"/>
    </source>
</evidence>
<organism evidence="9 10">
    <name type="scientific">Thalassorhabdus alkalitolerans</name>
    <dbReference type="NCBI Taxonomy" id="2282697"/>
    <lineage>
        <taxon>Bacteria</taxon>
        <taxon>Bacillati</taxon>
        <taxon>Bacillota</taxon>
        <taxon>Bacilli</taxon>
        <taxon>Bacillales</taxon>
        <taxon>Bacillaceae</taxon>
        <taxon>Thalassorhabdus</taxon>
    </lineage>
</organism>
<dbReference type="Gene3D" id="1.20.1440.120">
    <property type="entry name" value="Recombination protein O, C-terminal domain"/>
    <property type="match status" value="1"/>
</dbReference>
<comment type="caution">
    <text evidence="9">The sequence shown here is derived from an EMBL/GenBank/DDBJ whole genome shotgun (WGS) entry which is preliminary data.</text>
</comment>
<dbReference type="Proteomes" id="UP001596142">
    <property type="component" value="Unassembled WGS sequence"/>
</dbReference>
<dbReference type="InterPro" id="IPR012340">
    <property type="entry name" value="NA-bd_OB-fold"/>
</dbReference>
<keyword evidence="5 7" id="KW-0234">DNA repair</keyword>
<dbReference type="InterPro" id="IPR042242">
    <property type="entry name" value="RecO_C"/>
</dbReference>